<proteinExistence type="evidence at transcript level"/>
<evidence type="ECO:0000313" key="1">
    <source>
        <dbReference type="EMBL" id="ACN25895.1"/>
    </source>
</evidence>
<sequence length="88" mass="9750">MPSNTLLFLSRTVRPFYVLGSGNGMLVQQYVAESQQHRGSSPGACLPSSLYRLHQDVHLKVNRKKGTHAVLADTTTAPPTMFFLFSRS</sequence>
<reference evidence="1" key="1">
    <citation type="journal article" date="2009" name="PLoS Genet.">
        <title>Sequencing, mapping, and analysis of 27,455 maize full-length cDNAs.</title>
        <authorList>
            <person name="Soderlund C."/>
            <person name="Descour A."/>
            <person name="Kudrna D."/>
            <person name="Bomhoff M."/>
            <person name="Boyd L."/>
            <person name="Currie J."/>
            <person name="Angelova A."/>
            <person name="Collura K."/>
            <person name="Wissotski M."/>
            <person name="Ashley E."/>
            <person name="Morrow D."/>
            <person name="Fernandes J."/>
            <person name="Walbot V."/>
            <person name="Yu Y."/>
        </authorList>
    </citation>
    <scope>NUCLEOTIDE SEQUENCE</scope>
    <source>
        <strain evidence="1">B73</strain>
    </source>
</reference>
<dbReference type="AlphaFoldDB" id="C0HFU2"/>
<organism evidence="1">
    <name type="scientific">Zea mays</name>
    <name type="common">Maize</name>
    <dbReference type="NCBI Taxonomy" id="4577"/>
    <lineage>
        <taxon>Eukaryota</taxon>
        <taxon>Viridiplantae</taxon>
        <taxon>Streptophyta</taxon>
        <taxon>Embryophyta</taxon>
        <taxon>Tracheophyta</taxon>
        <taxon>Spermatophyta</taxon>
        <taxon>Magnoliopsida</taxon>
        <taxon>Liliopsida</taxon>
        <taxon>Poales</taxon>
        <taxon>Poaceae</taxon>
        <taxon>PACMAD clade</taxon>
        <taxon>Panicoideae</taxon>
        <taxon>Andropogonodae</taxon>
        <taxon>Andropogoneae</taxon>
        <taxon>Tripsacinae</taxon>
        <taxon>Zea</taxon>
    </lineage>
</organism>
<dbReference type="EMBL" id="BT061198">
    <property type="protein sequence ID" value="ACN25895.1"/>
    <property type="molecule type" value="mRNA"/>
</dbReference>
<name>C0HFU2_MAIZE</name>
<accession>C0HFU2</accession>
<protein>
    <submittedName>
        <fullName evidence="1">Uncharacterized protein</fullName>
    </submittedName>
</protein>